<evidence type="ECO:0000259" key="3">
    <source>
        <dbReference type="PROSITE" id="PS50893"/>
    </source>
</evidence>
<feature type="domain" description="ABC transporter" evidence="3">
    <location>
        <begin position="8"/>
        <end position="238"/>
    </location>
</feature>
<reference evidence="4 5" key="1">
    <citation type="submission" date="2023-07" db="EMBL/GenBank/DDBJ databases">
        <title>Genomic Encyclopedia of Type Strains, Phase IV (KMG-IV): sequencing the most valuable type-strain genomes for metagenomic binning, comparative biology and taxonomic classification.</title>
        <authorList>
            <person name="Goeker M."/>
        </authorList>
    </citation>
    <scope>NUCLEOTIDE SEQUENCE [LARGE SCALE GENOMIC DNA]</scope>
    <source>
        <strain evidence="4 5">DSM 14914</strain>
    </source>
</reference>
<keyword evidence="2 4" id="KW-0067">ATP-binding</keyword>
<dbReference type="Pfam" id="PF00005">
    <property type="entry name" value="ABC_tran"/>
    <property type="match status" value="1"/>
</dbReference>
<name>A0ABU0L7B2_9BACL</name>
<gene>
    <name evidence="4" type="ORF">QOZ95_005385</name>
</gene>
<sequence>MISNSPIIEVSELSKSFGSRTSLNNVTFDVHQGEILCFLGPNGAGKTTTINILSTSLRGDQGNIRYCGEPVERLMSQYKRELGIVPQDLAVYEDISAEANVRFFASLYGMTGTELEQGTNEALEIVGLTDRRKDKPKTFSGGMKRRLNMACAIAHRPKMIIMDEPTVGIDPQSRNHILGSIRKLRDEGATIIYTTHYMEEVEEISTRILIIDHGEVIASGTKEELKERLADEKRYEVEVEEINEMPDIDLYRIDGVKKVDIVGNRIHISTLKGIENLDQIIVNITSNGLKIINLTGFSPSLEMVFLNLTGRTLRD</sequence>
<proteinExistence type="predicted"/>
<dbReference type="PROSITE" id="PS50893">
    <property type="entry name" value="ABC_TRANSPORTER_2"/>
    <property type="match status" value="1"/>
</dbReference>
<dbReference type="PROSITE" id="PS00211">
    <property type="entry name" value="ABC_TRANSPORTER_1"/>
    <property type="match status" value="1"/>
</dbReference>
<dbReference type="RefSeq" id="WP_152381669.1">
    <property type="nucleotide sequence ID" value="NZ_CP045298.1"/>
</dbReference>
<evidence type="ECO:0000256" key="2">
    <source>
        <dbReference type="ARBA" id="ARBA00022840"/>
    </source>
</evidence>
<dbReference type="SUPFAM" id="SSF52540">
    <property type="entry name" value="P-loop containing nucleoside triphosphate hydrolases"/>
    <property type="match status" value="1"/>
</dbReference>
<keyword evidence="1" id="KW-0547">Nucleotide-binding</keyword>
<dbReference type="SMART" id="SM00382">
    <property type="entry name" value="AAA"/>
    <property type="match status" value="1"/>
</dbReference>
<evidence type="ECO:0000313" key="5">
    <source>
        <dbReference type="Proteomes" id="UP001242811"/>
    </source>
</evidence>
<protein>
    <submittedName>
        <fullName evidence="4">ABC-2 type transport system ATP-binding protein</fullName>
    </submittedName>
</protein>
<dbReference type="PANTHER" id="PTHR43582:SF2">
    <property type="entry name" value="LINEARMYCIN RESISTANCE ATP-BINDING PROTEIN LNRL"/>
    <property type="match status" value="1"/>
</dbReference>
<organism evidence="4 5">
    <name type="scientific">Paenibacillus brasilensis</name>
    <dbReference type="NCBI Taxonomy" id="128574"/>
    <lineage>
        <taxon>Bacteria</taxon>
        <taxon>Bacillati</taxon>
        <taxon>Bacillota</taxon>
        <taxon>Bacilli</taxon>
        <taxon>Bacillales</taxon>
        <taxon>Paenibacillaceae</taxon>
        <taxon>Paenibacillus</taxon>
    </lineage>
</organism>
<dbReference type="InterPro" id="IPR027417">
    <property type="entry name" value="P-loop_NTPase"/>
</dbReference>
<comment type="caution">
    <text evidence="4">The sequence shown here is derived from an EMBL/GenBank/DDBJ whole genome shotgun (WGS) entry which is preliminary data.</text>
</comment>
<dbReference type="Gene3D" id="3.40.50.300">
    <property type="entry name" value="P-loop containing nucleotide triphosphate hydrolases"/>
    <property type="match status" value="1"/>
</dbReference>
<dbReference type="PANTHER" id="PTHR43582">
    <property type="entry name" value="LINEARMYCIN RESISTANCE ATP-BINDING PROTEIN LNRL"/>
    <property type="match status" value="1"/>
</dbReference>
<dbReference type="InterPro" id="IPR017871">
    <property type="entry name" value="ABC_transporter-like_CS"/>
</dbReference>
<keyword evidence="5" id="KW-1185">Reference proteome</keyword>
<dbReference type="GO" id="GO:0005524">
    <property type="term" value="F:ATP binding"/>
    <property type="evidence" value="ECO:0007669"/>
    <property type="project" value="UniProtKB-KW"/>
</dbReference>
<dbReference type="EMBL" id="JAUSWA010000058">
    <property type="protein sequence ID" value="MDQ0497177.1"/>
    <property type="molecule type" value="Genomic_DNA"/>
</dbReference>
<accession>A0ABU0L7B2</accession>
<dbReference type="Proteomes" id="UP001242811">
    <property type="component" value="Unassembled WGS sequence"/>
</dbReference>
<evidence type="ECO:0000256" key="1">
    <source>
        <dbReference type="ARBA" id="ARBA00022741"/>
    </source>
</evidence>
<dbReference type="InterPro" id="IPR003593">
    <property type="entry name" value="AAA+_ATPase"/>
</dbReference>
<evidence type="ECO:0000313" key="4">
    <source>
        <dbReference type="EMBL" id="MDQ0497177.1"/>
    </source>
</evidence>
<dbReference type="InterPro" id="IPR003439">
    <property type="entry name" value="ABC_transporter-like_ATP-bd"/>
</dbReference>